<dbReference type="EMBL" id="CAKOFQ010006911">
    <property type="protein sequence ID" value="CAH1981593.1"/>
    <property type="molecule type" value="Genomic_DNA"/>
</dbReference>
<evidence type="ECO:0000313" key="2">
    <source>
        <dbReference type="Proteomes" id="UP001152888"/>
    </source>
</evidence>
<evidence type="ECO:0000313" key="1">
    <source>
        <dbReference type="EMBL" id="CAH1981593.1"/>
    </source>
</evidence>
<comment type="caution">
    <text evidence="1">The sequence shown here is derived from an EMBL/GenBank/DDBJ whole genome shotgun (WGS) entry which is preliminary data.</text>
</comment>
<reference evidence="1" key="1">
    <citation type="submission" date="2022-03" db="EMBL/GenBank/DDBJ databases">
        <authorList>
            <person name="Sayadi A."/>
        </authorList>
    </citation>
    <scope>NUCLEOTIDE SEQUENCE</scope>
</reference>
<protein>
    <submittedName>
        <fullName evidence="1">Uncharacterized protein</fullName>
    </submittedName>
</protein>
<gene>
    <name evidence="1" type="ORF">ACAOBT_LOCUS14571</name>
</gene>
<proteinExistence type="predicted"/>
<dbReference type="Proteomes" id="UP001152888">
    <property type="component" value="Unassembled WGS sequence"/>
</dbReference>
<organism evidence="1 2">
    <name type="scientific">Acanthoscelides obtectus</name>
    <name type="common">Bean weevil</name>
    <name type="synonym">Bruchus obtectus</name>
    <dbReference type="NCBI Taxonomy" id="200917"/>
    <lineage>
        <taxon>Eukaryota</taxon>
        <taxon>Metazoa</taxon>
        <taxon>Ecdysozoa</taxon>
        <taxon>Arthropoda</taxon>
        <taxon>Hexapoda</taxon>
        <taxon>Insecta</taxon>
        <taxon>Pterygota</taxon>
        <taxon>Neoptera</taxon>
        <taxon>Endopterygota</taxon>
        <taxon>Coleoptera</taxon>
        <taxon>Polyphaga</taxon>
        <taxon>Cucujiformia</taxon>
        <taxon>Chrysomeloidea</taxon>
        <taxon>Chrysomelidae</taxon>
        <taxon>Bruchinae</taxon>
        <taxon>Bruchini</taxon>
        <taxon>Acanthoscelides</taxon>
    </lineage>
</organism>
<name>A0A9P0KTR4_ACAOB</name>
<accession>A0A9P0KTR4</accession>
<keyword evidence="2" id="KW-1185">Reference proteome</keyword>
<sequence>MICCEILKVYATFPPGNSFSYSQVQHWQYLQYQQYFPQNIHLVCLQSPKNLFRYRFRIELDLHNHAASN</sequence>
<dbReference type="AlphaFoldDB" id="A0A9P0KTR4"/>